<dbReference type="InterPro" id="IPR027417">
    <property type="entry name" value="P-loop_NTPase"/>
</dbReference>
<dbReference type="SUPFAM" id="SSF52540">
    <property type="entry name" value="P-loop containing nucleoside triphosphate hydrolases"/>
    <property type="match status" value="1"/>
</dbReference>
<feature type="transmembrane region" description="Helical" evidence="1">
    <location>
        <begin position="12"/>
        <end position="29"/>
    </location>
</feature>
<dbReference type="EMBL" id="CAJNJA010030013">
    <property type="protein sequence ID" value="CAE7637058.1"/>
    <property type="molecule type" value="Genomic_DNA"/>
</dbReference>
<evidence type="ECO:0000313" key="3">
    <source>
        <dbReference type="Proteomes" id="UP000601435"/>
    </source>
</evidence>
<evidence type="ECO:0000313" key="2">
    <source>
        <dbReference type="EMBL" id="CAE7637058.1"/>
    </source>
</evidence>
<dbReference type="Proteomes" id="UP000601435">
    <property type="component" value="Unassembled WGS sequence"/>
</dbReference>
<keyword evidence="3" id="KW-1185">Reference proteome</keyword>
<keyword evidence="1" id="KW-1133">Transmembrane helix</keyword>
<reference evidence="2" key="1">
    <citation type="submission" date="2021-02" db="EMBL/GenBank/DDBJ databases">
        <authorList>
            <person name="Dougan E. K."/>
            <person name="Rhodes N."/>
            <person name="Thang M."/>
            <person name="Chan C."/>
        </authorList>
    </citation>
    <scope>NUCLEOTIDE SEQUENCE</scope>
</reference>
<name>A0A812VR27_9DINO</name>
<evidence type="ECO:0000256" key="1">
    <source>
        <dbReference type="SAM" id="Phobius"/>
    </source>
</evidence>
<proteinExistence type="predicted"/>
<keyword evidence="1" id="KW-0812">Transmembrane</keyword>
<accession>A0A812VR27</accession>
<protein>
    <submittedName>
        <fullName evidence="2">Uncharacterized protein</fullName>
    </submittedName>
</protein>
<comment type="caution">
    <text evidence="2">The sequence shown here is derived from an EMBL/GenBank/DDBJ whole genome shotgun (WGS) entry which is preliminary data.</text>
</comment>
<gene>
    <name evidence="2" type="ORF">SNEC2469_LOCUS17984</name>
</gene>
<feature type="non-terminal residue" evidence="2">
    <location>
        <position position="1"/>
    </location>
</feature>
<organism evidence="2 3">
    <name type="scientific">Symbiodinium necroappetens</name>
    <dbReference type="NCBI Taxonomy" id="1628268"/>
    <lineage>
        <taxon>Eukaryota</taxon>
        <taxon>Sar</taxon>
        <taxon>Alveolata</taxon>
        <taxon>Dinophyceae</taxon>
        <taxon>Suessiales</taxon>
        <taxon>Symbiodiniaceae</taxon>
        <taxon>Symbiodinium</taxon>
    </lineage>
</organism>
<dbReference type="AlphaFoldDB" id="A0A812VR27"/>
<sequence length="642" mass="71419">MVGRRVDQSRLGVAAVALVMVVLCFWHPATNGHQTFAIPGAKKASRTKLGKRKLPQIDPADSATDVFIPLEGTLQSLENMLQNRRVVFLRAAVASGKSTLAQYLCTQQPSKYLQVHAPLHTDLTFENWVTAFKKAVEKPSIQHDSADIAEAIKSIYDKDQVLVFDECHLRFACPRFCEMLTKTPSYLNRRPMVLLLSAASEAEPLQGQIRLTPSEITDKFMWTPPVPSPSVLADQLAAASVGLSEDAIKFFFQICAGHRGIFMRAMAWVQDKQKKHRGQGGRLVQWTVEQAYGEVKLAWADEDWTIPNSFLGWLAAARAIRVNGHYANLVNIPQQLIEILCSGATSNLDSELRRNLTVHGFLLPVVEGNADEFVPYDWSAVGARYGGSTHLLASYYRCVLKKTRNLEVDVSMEVSSGTDLLLRALPYLHFAKVVGGVILQDAHVQKIFAKQGAPSEVHYTTAINQILERLGFSAGSVEDGKKGKVDVYVVLEDRATIALEAVMVSRSLKDVESHRLRFDNPSLQNYHHATRKCLVILGDWGNRLKVRERVEQTRGGIEIVGLAANVAHTGYNVYVKRQIDNNIDTVVDFYIPCDGVARSFAFKDEEPFFEISSVQKLKSINPGFAGTTSTSSVVWVRELIRK</sequence>
<dbReference type="OrthoDB" id="425861at2759"/>
<keyword evidence="1" id="KW-0472">Membrane</keyword>